<organism evidence="1 2">
    <name type="scientific">Brevundimonas kwangchunensis</name>
    <dbReference type="NCBI Taxonomy" id="322163"/>
    <lineage>
        <taxon>Bacteria</taxon>
        <taxon>Pseudomonadati</taxon>
        <taxon>Pseudomonadota</taxon>
        <taxon>Alphaproteobacteria</taxon>
        <taxon>Caulobacterales</taxon>
        <taxon>Caulobacteraceae</taxon>
        <taxon>Brevundimonas</taxon>
    </lineage>
</organism>
<sequence length="192" mass="20829">MVDGTGGSIRHSVVAEPASGDTLLAGYAADGGFTDGYRIDVVGDVDLERFVAAFYTTPLFRLERFVLALIGKASTDAQVAALARGEADVFAAWTVEGRRGDELLMCDFQGRTRSWFKAEPAPDGGTRLRFGSAIVPERGADGRKRLGGVFRALLGFHRLYSIALLGAAARRLRWRKTKRTMVGDVGFEPTTR</sequence>
<comment type="caution">
    <text evidence="1">The sequence shown here is derived from an EMBL/GenBank/DDBJ whole genome shotgun (WGS) entry which is preliminary data.</text>
</comment>
<evidence type="ECO:0008006" key="3">
    <source>
        <dbReference type="Google" id="ProtNLM"/>
    </source>
</evidence>
<evidence type="ECO:0000313" key="2">
    <source>
        <dbReference type="Proteomes" id="UP001501352"/>
    </source>
</evidence>
<proteinExistence type="predicted"/>
<reference evidence="1 2" key="1">
    <citation type="journal article" date="2019" name="Int. J. Syst. Evol. Microbiol.">
        <title>The Global Catalogue of Microorganisms (GCM) 10K type strain sequencing project: providing services to taxonomists for standard genome sequencing and annotation.</title>
        <authorList>
            <consortium name="The Broad Institute Genomics Platform"/>
            <consortium name="The Broad Institute Genome Sequencing Center for Infectious Disease"/>
            <person name="Wu L."/>
            <person name="Ma J."/>
        </authorList>
    </citation>
    <scope>NUCLEOTIDE SEQUENCE [LARGE SCALE GENOMIC DNA]</scope>
    <source>
        <strain evidence="1 2">JCM 12928</strain>
    </source>
</reference>
<evidence type="ECO:0000313" key="1">
    <source>
        <dbReference type="EMBL" id="GAA0620840.1"/>
    </source>
</evidence>
<gene>
    <name evidence="1" type="ORF">GCM10009422_15690</name>
</gene>
<dbReference type="EMBL" id="BAAAGA010000003">
    <property type="protein sequence ID" value="GAA0620840.1"/>
    <property type="molecule type" value="Genomic_DNA"/>
</dbReference>
<accession>A0ABN1GVF8</accession>
<dbReference type="Proteomes" id="UP001501352">
    <property type="component" value="Unassembled WGS sequence"/>
</dbReference>
<name>A0ABN1GVF8_9CAUL</name>
<keyword evidence="2" id="KW-1185">Reference proteome</keyword>
<protein>
    <recommendedName>
        <fullName evidence="3">DUF2867 domain-containing protein</fullName>
    </recommendedName>
</protein>